<feature type="non-terminal residue" evidence="2">
    <location>
        <position position="70"/>
    </location>
</feature>
<proteinExistence type="predicted"/>
<name>X1PPV6_9ZZZZ</name>
<dbReference type="EMBL" id="BARV01038289">
    <property type="protein sequence ID" value="GAI58297.1"/>
    <property type="molecule type" value="Genomic_DNA"/>
</dbReference>
<gene>
    <name evidence="2" type="ORF">S06H3_59027</name>
</gene>
<protein>
    <recommendedName>
        <fullName evidence="1">Phosphotyrosine protein phosphatase domain-containing protein</fullName>
    </recommendedName>
</protein>
<reference evidence="2" key="1">
    <citation type="journal article" date="2014" name="Front. Microbiol.">
        <title>High frequency of phylogenetically diverse reductive dehalogenase-homologous genes in deep subseafloor sedimentary metagenomes.</title>
        <authorList>
            <person name="Kawai M."/>
            <person name="Futagami T."/>
            <person name="Toyoda A."/>
            <person name="Takaki Y."/>
            <person name="Nishi S."/>
            <person name="Hori S."/>
            <person name="Arai W."/>
            <person name="Tsubouchi T."/>
            <person name="Morono Y."/>
            <person name="Uchiyama I."/>
            <person name="Ito T."/>
            <person name="Fujiyama A."/>
            <person name="Inagaki F."/>
            <person name="Takami H."/>
        </authorList>
    </citation>
    <scope>NUCLEOTIDE SEQUENCE</scope>
    <source>
        <strain evidence="2">Expedition CK06-06</strain>
    </source>
</reference>
<organism evidence="2">
    <name type="scientific">marine sediment metagenome</name>
    <dbReference type="NCBI Taxonomy" id="412755"/>
    <lineage>
        <taxon>unclassified sequences</taxon>
        <taxon>metagenomes</taxon>
        <taxon>ecological metagenomes</taxon>
    </lineage>
</organism>
<evidence type="ECO:0000259" key="1">
    <source>
        <dbReference type="Pfam" id="PF25516"/>
    </source>
</evidence>
<dbReference type="AlphaFoldDB" id="X1PPV6"/>
<accession>X1PPV6</accession>
<dbReference type="InterPro" id="IPR058670">
    <property type="entry name" value="PTPase_dom"/>
</dbReference>
<sequence length="70" mass="8158">MAKEMQLNLDIVNNLNDANLFITSKNYYRRKPQRVRDAETANVPIYVLKSNTPPQIRQLLNTIRPIESTD</sequence>
<dbReference type="Pfam" id="PF25516">
    <property type="entry name" value="PTPase"/>
    <property type="match status" value="1"/>
</dbReference>
<evidence type="ECO:0000313" key="2">
    <source>
        <dbReference type="EMBL" id="GAI58297.1"/>
    </source>
</evidence>
<comment type="caution">
    <text evidence="2">The sequence shown here is derived from an EMBL/GenBank/DDBJ whole genome shotgun (WGS) entry which is preliminary data.</text>
</comment>
<feature type="domain" description="Phosphotyrosine protein phosphatase" evidence="1">
    <location>
        <begin position="2"/>
        <end position="63"/>
    </location>
</feature>